<name>A0ABQ2V4F6_9ACTN</name>
<accession>A0ABQ2V4F6</accession>
<dbReference type="RefSeq" id="WP_229852342.1">
    <property type="nucleotide sequence ID" value="NZ_BMRP01000011.1"/>
</dbReference>
<keyword evidence="1" id="KW-0472">Membrane</keyword>
<dbReference type="InterPro" id="IPR009339">
    <property type="entry name" value="DUF998"/>
</dbReference>
<feature type="transmembrane region" description="Helical" evidence="1">
    <location>
        <begin position="176"/>
        <end position="196"/>
    </location>
</feature>
<feature type="transmembrane region" description="Helical" evidence="1">
    <location>
        <begin position="145"/>
        <end position="164"/>
    </location>
</feature>
<reference evidence="3" key="1">
    <citation type="journal article" date="2019" name="Int. J. Syst. Evol. Microbiol.">
        <title>The Global Catalogue of Microorganisms (GCM) 10K type strain sequencing project: providing services to taxonomists for standard genome sequencing and annotation.</title>
        <authorList>
            <consortium name="The Broad Institute Genomics Platform"/>
            <consortium name="The Broad Institute Genome Sequencing Center for Infectious Disease"/>
            <person name="Wu L."/>
            <person name="Ma J."/>
        </authorList>
    </citation>
    <scope>NUCLEOTIDE SEQUENCE [LARGE SCALE GENOMIC DNA]</scope>
    <source>
        <strain evidence="3">JCM 3399</strain>
    </source>
</reference>
<keyword evidence="3" id="KW-1185">Reference proteome</keyword>
<evidence type="ECO:0000313" key="2">
    <source>
        <dbReference type="EMBL" id="GGU67491.1"/>
    </source>
</evidence>
<evidence type="ECO:0008006" key="4">
    <source>
        <dbReference type="Google" id="ProtNLM"/>
    </source>
</evidence>
<feature type="transmembrane region" description="Helical" evidence="1">
    <location>
        <begin position="106"/>
        <end position="125"/>
    </location>
</feature>
<keyword evidence="1" id="KW-0812">Transmembrane</keyword>
<feature type="transmembrane region" description="Helical" evidence="1">
    <location>
        <begin position="208"/>
        <end position="225"/>
    </location>
</feature>
<dbReference type="Proteomes" id="UP000654471">
    <property type="component" value="Unassembled WGS sequence"/>
</dbReference>
<organism evidence="2 3">
    <name type="scientific">Streptomyces albospinus</name>
    <dbReference type="NCBI Taxonomy" id="285515"/>
    <lineage>
        <taxon>Bacteria</taxon>
        <taxon>Bacillati</taxon>
        <taxon>Actinomycetota</taxon>
        <taxon>Actinomycetes</taxon>
        <taxon>Kitasatosporales</taxon>
        <taxon>Streptomycetaceae</taxon>
        <taxon>Streptomyces</taxon>
    </lineage>
</organism>
<sequence length="243" mass="26133">MPNATRSSARAPYEPHLDQLAPLAGREACAAVMFASAALLYNWWLLEFLLPTGLDPRHSYVSELYAADQPFRWLFGGLESLCAVLVVTGSLLAYRAVPGGWARAGWLAMIGQGVSSLADVLLPMACAPSAEPGCEAVHPWHTATSAFAHFFLFASMVLLSRAATVERPRLPRIRRWGTRVLALALPAAVLTVGPLVGHPGWHGVPQRTHLALVGVWFALLSAELARAARRSGRTLLGPTRGTV</sequence>
<keyword evidence="1" id="KW-1133">Transmembrane helix</keyword>
<feature type="transmembrane region" description="Helical" evidence="1">
    <location>
        <begin position="28"/>
        <end position="46"/>
    </location>
</feature>
<evidence type="ECO:0000313" key="3">
    <source>
        <dbReference type="Proteomes" id="UP000654471"/>
    </source>
</evidence>
<dbReference type="EMBL" id="BMRP01000011">
    <property type="protein sequence ID" value="GGU67491.1"/>
    <property type="molecule type" value="Genomic_DNA"/>
</dbReference>
<feature type="transmembrane region" description="Helical" evidence="1">
    <location>
        <begin position="73"/>
        <end position="94"/>
    </location>
</feature>
<evidence type="ECO:0000256" key="1">
    <source>
        <dbReference type="SAM" id="Phobius"/>
    </source>
</evidence>
<proteinExistence type="predicted"/>
<protein>
    <recommendedName>
        <fullName evidence="4">DUF998 domain-containing protein</fullName>
    </recommendedName>
</protein>
<comment type="caution">
    <text evidence="2">The sequence shown here is derived from an EMBL/GenBank/DDBJ whole genome shotgun (WGS) entry which is preliminary data.</text>
</comment>
<dbReference type="Pfam" id="PF06197">
    <property type="entry name" value="DUF998"/>
    <property type="match status" value="1"/>
</dbReference>
<gene>
    <name evidence="2" type="ORF">GCM10010211_36000</name>
</gene>